<accession>A0A2P2Q6G9</accession>
<dbReference type="EMBL" id="GGEC01081995">
    <property type="protein sequence ID" value="MBX62479.1"/>
    <property type="molecule type" value="Transcribed_RNA"/>
</dbReference>
<evidence type="ECO:0000313" key="1">
    <source>
        <dbReference type="EMBL" id="MBX62479.1"/>
    </source>
</evidence>
<sequence>MAAISPQTAFLPISMSSPSFPMFGLMKPPPIGRIGNEGSLGTLDLKLFLERGMLEQNISLKFSTTPLLYGFAL</sequence>
<name>A0A2P2Q6G9_RHIMU</name>
<protein>
    <submittedName>
        <fullName evidence="1">Uncharacterized protein</fullName>
    </submittedName>
</protein>
<proteinExistence type="predicted"/>
<reference evidence="1" key="1">
    <citation type="submission" date="2018-02" db="EMBL/GenBank/DDBJ databases">
        <title>Rhizophora mucronata_Transcriptome.</title>
        <authorList>
            <person name="Meera S.P."/>
            <person name="Sreeshan A."/>
            <person name="Augustine A."/>
        </authorList>
    </citation>
    <scope>NUCLEOTIDE SEQUENCE</scope>
    <source>
        <tissue evidence="1">Leaf</tissue>
    </source>
</reference>
<organism evidence="1">
    <name type="scientific">Rhizophora mucronata</name>
    <name type="common">Asiatic mangrove</name>
    <dbReference type="NCBI Taxonomy" id="61149"/>
    <lineage>
        <taxon>Eukaryota</taxon>
        <taxon>Viridiplantae</taxon>
        <taxon>Streptophyta</taxon>
        <taxon>Embryophyta</taxon>
        <taxon>Tracheophyta</taxon>
        <taxon>Spermatophyta</taxon>
        <taxon>Magnoliopsida</taxon>
        <taxon>eudicotyledons</taxon>
        <taxon>Gunneridae</taxon>
        <taxon>Pentapetalae</taxon>
        <taxon>rosids</taxon>
        <taxon>fabids</taxon>
        <taxon>Malpighiales</taxon>
        <taxon>Rhizophoraceae</taxon>
        <taxon>Rhizophora</taxon>
    </lineage>
</organism>
<dbReference type="AlphaFoldDB" id="A0A2P2Q6G9"/>